<gene>
    <name evidence="2" type="ORF">Cvel_4595</name>
</gene>
<accession>A0A0G4GEQ5</accession>
<evidence type="ECO:0000313" key="2">
    <source>
        <dbReference type="EMBL" id="CEM27846.1"/>
    </source>
</evidence>
<sequence length="198" mass="21303">MARRDTDARIAVEQEYVITEGKDIVVEIVVEEVSVSTAGRNIVVEIVGGKASATTDTNDISAGNAVGVAVDANMEGRGQGVKSVAGKEYVSMAFSDTGANRVGVQVFASMVRRSIVAKSVEQQGSAFVSMETKRTFAMIAEMAVCLAGLRLWGQSLPLSMSVGWFPWIQPRGNRQWGREGKGKTLKRKKDTPTLSPTY</sequence>
<dbReference type="AlphaFoldDB" id="A0A0G4GEQ5"/>
<dbReference type="VEuPathDB" id="CryptoDB:Cvel_4595"/>
<evidence type="ECO:0000256" key="1">
    <source>
        <dbReference type="SAM" id="MobiDB-lite"/>
    </source>
</evidence>
<protein>
    <submittedName>
        <fullName evidence="2">Uncharacterized protein</fullName>
    </submittedName>
</protein>
<name>A0A0G4GEQ5_9ALVE</name>
<organism evidence="2">
    <name type="scientific">Chromera velia CCMP2878</name>
    <dbReference type="NCBI Taxonomy" id="1169474"/>
    <lineage>
        <taxon>Eukaryota</taxon>
        <taxon>Sar</taxon>
        <taxon>Alveolata</taxon>
        <taxon>Colpodellida</taxon>
        <taxon>Chromeraceae</taxon>
        <taxon>Chromera</taxon>
    </lineage>
</organism>
<reference evidence="2" key="1">
    <citation type="submission" date="2014-11" db="EMBL/GenBank/DDBJ databases">
        <authorList>
            <person name="Otto D Thomas"/>
            <person name="Naeem Raeece"/>
        </authorList>
    </citation>
    <scope>NUCLEOTIDE SEQUENCE</scope>
</reference>
<feature type="region of interest" description="Disordered" evidence="1">
    <location>
        <begin position="175"/>
        <end position="198"/>
    </location>
</feature>
<proteinExistence type="predicted"/>
<dbReference type="EMBL" id="CDMZ01001137">
    <property type="protein sequence ID" value="CEM27846.1"/>
    <property type="molecule type" value="Genomic_DNA"/>
</dbReference>